<dbReference type="InterPro" id="IPR051788">
    <property type="entry name" value="MFS_Transporter"/>
</dbReference>
<evidence type="ECO:0000256" key="5">
    <source>
        <dbReference type="SAM" id="Phobius"/>
    </source>
</evidence>
<dbReference type="InterPro" id="IPR036259">
    <property type="entry name" value="MFS_trans_sf"/>
</dbReference>
<dbReference type="AlphaFoldDB" id="A0A931FCH7"/>
<dbReference type="GO" id="GO:0005886">
    <property type="term" value="C:plasma membrane"/>
    <property type="evidence" value="ECO:0007669"/>
    <property type="project" value="UniProtKB-SubCell"/>
</dbReference>
<sequence>MNKIESASLPPIPPASRWPAARTALTGFFALDGFLFAGWVVRIPEIKAQVHASPGLLGLALLCVSAGAVAVMGPIGRLCVRFGNHAMTVAASVLLCVAVVLPPLTHSVLALGLVLLVFGAGYGAMNVGINSAAVDFVAAARRPVMPAFHAAYSLGGLVGATVGGLLTSVMTATQYLGLLAVGGLAATAWAAVPLLRHPVPHADRSGDGHTERSGTASAAVAPGVALLVVLLGVVALCDAYGEGAMADWGALHLRQDLHATSGVAAAGFALYSATMTIGRLSGTRLVERFGPIRLLVGGAALATVGMTAAALSPTLPLALAGFLLVGLGLSNIFPLAIDRAGALRGPRGVATASMLGYGGMVAGPPVIGFLAQGLGLPVALLSVALLVALSGVASLAVRRKTAS</sequence>
<evidence type="ECO:0000256" key="2">
    <source>
        <dbReference type="ARBA" id="ARBA00022692"/>
    </source>
</evidence>
<dbReference type="PROSITE" id="PS50850">
    <property type="entry name" value="MFS"/>
    <property type="match status" value="1"/>
</dbReference>
<dbReference type="PANTHER" id="PTHR23514:SF13">
    <property type="entry name" value="INNER MEMBRANE PROTEIN YBJJ"/>
    <property type="match status" value="1"/>
</dbReference>
<comment type="caution">
    <text evidence="7">The sequence shown here is derived from an EMBL/GenBank/DDBJ whole genome shotgun (WGS) entry which is preliminary data.</text>
</comment>
<keyword evidence="2 5" id="KW-0812">Transmembrane</keyword>
<feature type="transmembrane region" description="Helical" evidence="5">
    <location>
        <begin position="53"/>
        <end position="75"/>
    </location>
</feature>
<dbReference type="InterPro" id="IPR011701">
    <property type="entry name" value="MFS"/>
</dbReference>
<dbReference type="GO" id="GO:0022857">
    <property type="term" value="F:transmembrane transporter activity"/>
    <property type="evidence" value="ECO:0007669"/>
    <property type="project" value="InterPro"/>
</dbReference>
<dbReference type="Pfam" id="PF07690">
    <property type="entry name" value="MFS_1"/>
    <property type="match status" value="1"/>
</dbReference>
<dbReference type="EMBL" id="JADPRT010000004">
    <property type="protein sequence ID" value="MBF9068493.1"/>
    <property type="molecule type" value="Genomic_DNA"/>
</dbReference>
<feature type="transmembrane region" description="Helical" evidence="5">
    <location>
        <begin position="216"/>
        <end position="241"/>
    </location>
</feature>
<dbReference type="PANTHER" id="PTHR23514">
    <property type="entry name" value="BYPASS OF STOP CODON PROTEIN 6"/>
    <property type="match status" value="1"/>
</dbReference>
<evidence type="ECO:0000256" key="3">
    <source>
        <dbReference type="ARBA" id="ARBA00022989"/>
    </source>
</evidence>
<evidence type="ECO:0000259" key="6">
    <source>
        <dbReference type="PROSITE" id="PS50850"/>
    </source>
</evidence>
<evidence type="ECO:0000313" key="7">
    <source>
        <dbReference type="EMBL" id="MBF9068493.1"/>
    </source>
</evidence>
<evidence type="ECO:0000313" key="8">
    <source>
        <dbReference type="Proteomes" id="UP000657385"/>
    </source>
</evidence>
<organism evidence="7 8">
    <name type="scientific">Streptacidiphilus fuscans</name>
    <dbReference type="NCBI Taxonomy" id="2789292"/>
    <lineage>
        <taxon>Bacteria</taxon>
        <taxon>Bacillati</taxon>
        <taxon>Actinomycetota</taxon>
        <taxon>Actinomycetes</taxon>
        <taxon>Kitasatosporales</taxon>
        <taxon>Streptomycetaceae</taxon>
        <taxon>Streptacidiphilus</taxon>
    </lineage>
</organism>
<protein>
    <submittedName>
        <fullName evidence="7">MFS transporter</fullName>
    </submittedName>
</protein>
<keyword evidence="8" id="KW-1185">Reference proteome</keyword>
<feature type="transmembrane region" description="Helical" evidence="5">
    <location>
        <begin position="107"/>
        <end position="129"/>
    </location>
</feature>
<name>A0A931FCH7_9ACTN</name>
<dbReference type="CDD" id="cd17393">
    <property type="entry name" value="MFS_MosC_like"/>
    <property type="match status" value="1"/>
</dbReference>
<feature type="transmembrane region" description="Helical" evidence="5">
    <location>
        <begin position="376"/>
        <end position="397"/>
    </location>
</feature>
<accession>A0A931FCH7</accession>
<feature type="transmembrane region" description="Helical" evidence="5">
    <location>
        <begin position="349"/>
        <end position="370"/>
    </location>
</feature>
<dbReference type="InterPro" id="IPR020846">
    <property type="entry name" value="MFS_dom"/>
</dbReference>
<feature type="transmembrane region" description="Helical" evidence="5">
    <location>
        <begin position="150"/>
        <end position="169"/>
    </location>
</feature>
<comment type="subcellular location">
    <subcellularLocation>
        <location evidence="1">Cell membrane</location>
        <topology evidence="1">Multi-pass membrane protein</topology>
    </subcellularLocation>
</comment>
<proteinExistence type="predicted"/>
<feature type="transmembrane region" description="Helical" evidence="5">
    <location>
        <begin position="317"/>
        <end position="337"/>
    </location>
</feature>
<feature type="domain" description="Major facilitator superfamily (MFS) profile" evidence="6">
    <location>
        <begin position="1"/>
        <end position="402"/>
    </location>
</feature>
<reference evidence="7" key="1">
    <citation type="submission" date="2020-11" db="EMBL/GenBank/DDBJ databases">
        <title>Isolation and identification of active actinomycetes.</title>
        <authorList>
            <person name="Yu B."/>
        </authorList>
    </citation>
    <scope>NUCLEOTIDE SEQUENCE</scope>
    <source>
        <strain evidence="7">NEAU-YB345</strain>
    </source>
</reference>
<dbReference type="Proteomes" id="UP000657385">
    <property type="component" value="Unassembled WGS sequence"/>
</dbReference>
<feature type="transmembrane region" description="Helical" evidence="5">
    <location>
        <begin position="82"/>
        <end position="101"/>
    </location>
</feature>
<dbReference type="Gene3D" id="1.20.1250.20">
    <property type="entry name" value="MFS general substrate transporter like domains"/>
    <property type="match status" value="2"/>
</dbReference>
<keyword evidence="4 5" id="KW-0472">Membrane</keyword>
<evidence type="ECO:0000256" key="1">
    <source>
        <dbReference type="ARBA" id="ARBA00004651"/>
    </source>
</evidence>
<gene>
    <name evidence="7" type="ORF">I2501_10665</name>
</gene>
<evidence type="ECO:0000256" key="4">
    <source>
        <dbReference type="ARBA" id="ARBA00023136"/>
    </source>
</evidence>
<keyword evidence="3 5" id="KW-1133">Transmembrane helix</keyword>
<dbReference type="SUPFAM" id="SSF103473">
    <property type="entry name" value="MFS general substrate transporter"/>
    <property type="match status" value="1"/>
</dbReference>
<feature type="transmembrane region" description="Helical" evidence="5">
    <location>
        <begin position="175"/>
        <end position="195"/>
    </location>
</feature>
<feature type="transmembrane region" description="Helical" evidence="5">
    <location>
        <begin position="20"/>
        <end position="41"/>
    </location>
</feature>
<feature type="transmembrane region" description="Helical" evidence="5">
    <location>
        <begin position="292"/>
        <end position="311"/>
    </location>
</feature>